<comment type="subcellular location">
    <subcellularLocation>
        <location evidence="1">Cell membrane</location>
        <topology evidence="1">Peripheral membrane protein</topology>
    </subcellularLocation>
</comment>
<keyword evidence="6" id="KW-0472">Membrane</keyword>
<name>A0A6L5Y518_9FIRM</name>
<dbReference type="InterPro" id="IPR043148">
    <property type="entry name" value="TagF_C"/>
</dbReference>
<dbReference type="CDD" id="cd00761">
    <property type="entry name" value="Glyco_tranf_GTA_type"/>
    <property type="match status" value="1"/>
</dbReference>
<evidence type="ECO:0000313" key="9">
    <source>
        <dbReference type="Proteomes" id="UP000474676"/>
    </source>
</evidence>
<dbReference type="Pfam" id="PF00535">
    <property type="entry name" value="Glycos_transf_2"/>
    <property type="match status" value="1"/>
</dbReference>
<comment type="similarity">
    <text evidence="2">Belongs to the CDP-glycerol glycerophosphotransferase family.</text>
</comment>
<dbReference type="SUPFAM" id="SSF53756">
    <property type="entry name" value="UDP-Glycosyltransferase/glycogen phosphorylase"/>
    <property type="match status" value="1"/>
</dbReference>
<reference evidence="8 9" key="1">
    <citation type="submission" date="2019-08" db="EMBL/GenBank/DDBJ databases">
        <title>In-depth cultivation of the pig gut microbiome towards novel bacterial diversity and tailored functional studies.</title>
        <authorList>
            <person name="Wylensek D."/>
            <person name="Hitch T.C.A."/>
            <person name="Clavel T."/>
        </authorList>
    </citation>
    <scope>NUCLEOTIDE SEQUENCE [LARGE SCALE GENOMIC DNA]</scope>
    <source>
        <strain evidence="8 9">WCA-MUC-591-APC-3H</strain>
    </source>
</reference>
<keyword evidence="5" id="KW-0777">Teichoic acid biosynthesis</keyword>
<dbReference type="InterPro" id="IPR001173">
    <property type="entry name" value="Glyco_trans_2-like"/>
</dbReference>
<dbReference type="PANTHER" id="PTHR37316:SF2">
    <property type="entry name" value="TEICHOIC ACID RIBITOL-PHOSPHATE POLYMERASE TARK"/>
    <property type="match status" value="1"/>
</dbReference>
<evidence type="ECO:0000256" key="3">
    <source>
        <dbReference type="ARBA" id="ARBA00022475"/>
    </source>
</evidence>
<dbReference type="Gene3D" id="3.90.550.10">
    <property type="entry name" value="Spore Coat Polysaccharide Biosynthesis Protein SpsA, Chain A"/>
    <property type="match status" value="1"/>
</dbReference>
<proteinExistence type="inferred from homology"/>
<dbReference type="GeneID" id="303114719"/>
<evidence type="ECO:0000313" key="8">
    <source>
        <dbReference type="EMBL" id="MST51713.1"/>
    </source>
</evidence>
<evidence type="ECO:0000256" key="4">
    <source>
        <dbReference type="ARBA" id="ARBA00022679"/>
    </source>
</evidence>
<dbReference type="GO" id="GO:0019350">
    <property type="term" value="P:teichoic acid biosynthetic process"/>
    <property type="evidence" value="ECO:0007669"/>
    <property type="project" value="UniProtKB-KW"/>
</dbReference>
<dbReference type="Proteomes" id="UP000474676">
    <property type="component" value="Unassembled WGS sequence"/>
</dbReference>
<dbReference type="RefSeq" id="WP_154574164.1">
    <property type="nucleotide sequence ID" value="NZ_JAXFFR010000041.1"/>
</dbReference>
<dbReference type="Gene3D" id="3.40.50.11820">
    <property type="match status" value="1"/>
</dbReference>
<dbReference type="InterPro" id="IPR029044">
    <property type="entry name" value="Nucleotide-diphossugar_trans"/>
</dbReference>
<dbReference type="EMBL" id="VUMZ01000004">
    <property type="protein sequence ID" value="MST51713.1"/>
    <property type="molecule type" value="Genomic_DNA"/>
</dbReference>
<evidence type="ECO:0000256" key="1">
    <source>
        <dbReference type="ARBA" id="ARBA00004202"/>
    </source>
</evidence>
<dbReference type="PANTHER" id="PTHR37316">
    <property type="entry name" value="TEICHOIC ACID GLYCEROL-PHOSPHATE PRIMASE"/>
    <property type="match status" value="1"/>
</dbReference>
<sequence>MLPKISIIVSTSYATDNSVIQTLDSIILQAFTDFEIIVISDNSSANTIKTVDSYRHKDERIKCVSKDNNSVGCAQNVGLNVAAGEYVLFCSAGDYIPENALSTMYHRARTRMADLVIGMQEIHYMEEVFIPEASRELAEKKDIDKFDFILNQNLILENKLFKRSVIEDHGLQFNSTKNGADAVFVFSFIHGCKRITGCPKVVYIQNKKPFWHKFSTDQIYDLNSLNNAEKNFREIAEIADKSIAAEEERLSSSDYSQMLRIERRNMHERYRSDLYRNFISLTLLNEYYRYIWKLTEPVLQKLKTLLDKYKLNLFPTAWKSIIDEHPDLRLQNGMMSKEELCKQPLLSILITDNVNKARVSDILQSFYNQSFPAFEIYLDSTLKAFVPDALKECPNFHYITHEIFSESFHRNALQMFNAPHALFVEEDVIPSEHTIRQMMLEIGNYTFISAPVLHMNINNETFHPLITQNTVYVNDLNIVRLRSAYNQLDWLSGNKIFNVKVLRSRIILFSDNYVHDINRLYRNAKYIKTTTTHFFTTLTDKDILRNTKGFRVRIGYKYKNRQELKRIQRIEKENTRITTIKQKFLHMRERNMRKWYKALTVKYLYPLQYKRMSRKPIDKSKVVIIVSTQKKLTSATQHMADVLQKEGYDVHVQCLLRLSLRFRDKFKTTMSLIADIATAKAIFMDEANVEISRIKFRPETCVVQLWHGCGAFKKFGYSTVDKIFGGDKKQQDMYPPHQIYDLVTVSSPEVIWAYEEAMQLEGQNKVKATGISRTDVFFDKTYINKARERIYNLVPTARSKKVILYAPTFRGRVARATGPSRLDFEQLFQSLSEEYILLIKHHPLVKKLPEIPTQYKNSFVFDVTRTADIEDLICTADICISDYSSLIFEYSLFEKPMILFAYDLDTYFDWRGFYYDYFDMAPGPVLFSTEEIIDYIVHLDERFDKEKVIRFREKFMASCDGHSTERILKEAGLNKQPVSLKIPSVVGDTN</sequence>
<accession>A0A6L5Y518</accession>
<gene>
    <name evidence="8" type="ORF">FYJ64_05230</name>
</gene>
<keyword evidence="9" id="KW-1185">Reference proteome</keyword>
<dbReference type="AlphaFoldDB" id="A0A6L5Y518"/>
<dbReference type="InterPro" id="IPR043149">
    <property type="entry name" value="TagF_N"/>
</dbReference>
<evidence type="ECO:0000256" key="2">
    <source>
        <dbReference type="ARBA" id="ARBA00010488"/>
    </source>
</evidence>
<dbReference type="GO" id="GO:0047355">
    <property type="term" value="F:CDP-glycerol glycerophosphotransferase activity"/>
    <property type="evidence" value="ECO:0007669"/>
    <property type="project" value="InterPro"/>
</dbReference>
<protein>
    <submittedName>
        <fullName evidence="8">Glycosyltransferase</fullName>
    </submittedName>
</protein>
<dbReference type="Gene3D" id="3.40.50.12580">
    <property type="match status" value="1"/>
</dbReference>
<keyword evidence="3" id="KW-1003">Cell membrane</keyword>
<evidence type="ECO:0000256" key="5">
    <source>
        <dbReference type="ARBA" id="ARBA00022944"/>
    </source>
</evidence>
<dbReference type="GO" id="GO:0005886">
    <property type="term" value="C:plasma membrane"/>
    <property type="evidence" value="ECO:0007669"/>
    <property type="project" value="UniProtKB-SubCell"/>
</dbReference>
<organism evidence="8 9">
    <name type="scientific">Hornefia butyriciproducens</name>
    <dbReference type="NCBI Taxonomy" id="2652293"/>
    <lineage>
        <taxon>Bacteria</taxon>
        <taxon>Bacillati</taxon>
        <taxon>Bacillota</taxon>
        <taxon>Clostridia</taxon>
        <taxon>Peptostreptococcales</taxon>
        <taxon>Anaerovoracaceae</taxon>
        <taxon>Hornefia</taxon>
    </lineage>
</organism>
<evidence type="ECO:0000259" key="7">
    <source>
        <dbReference type="Pfam" id="PF00535"/>
    </source>
</evidence>
<dbReference type="InterPro" id="IPR051612">
    <property type="entry name" value="Teichoic_Acid_Biosynth"/>
</dbReference>
<dbReference type="SUPFAM" id="SSF53448">
    <property type="entry name" value="Nucleotide-diphospho-sugar transferases"/>
    <property type="match status" value="2"/>
</dbReference>
<feature type="domain" description="Glycosyltransferase 2-like" evidence="7">
    <location>
        <begin position="11"/>
        <end position="169"/>
    </location>
</feature>
<comment type="caution">
    <text evidence="8">The sequence shown here is derived from an EMBL/GenBank/DDBJ whole genome shotgun (WGS) entry which is preliminary data.</text>
</comment>
<dbReference type="InterPro" id="IPR007554">
    <property type="entry name" value="Glycerophosphate_synth"/>
</dbReference>
<evidence type="ECO:0000256" key="6">
    <source>
        <dbReference type="ARBA" id="ARBA00023136"/>
    </source>
</evidence>
<keyword evidence="4 8" id="KW-0808">Transferase</keyword>
<dbReference type="Pfam" id="PF04464">
    <property type="entry name" value="Glyphos_transf"/>
    <property type="match status" value="1"/>
</dbReference>